<protein>
    <submittedName>
        <fullName evidence="2">Uncharacterized protein</fullName>
    </submittedName>
</protein>
<feature type="compositionally biased region" description="Low complexity" evidence="1">
    <location>
        <begin position="22"/>
        <end position="42"/>
    </location>
</feature>
<name>A0A815Y5M3_ADIRI</name>
<keyword evidence="3" id="KW-1185">Reference proteome</keyword>
<dbReference type="AlphaFoldDB" id="A0A815Y5M3"/>
<gene>
    <name evidence="2" type="ORF">XAT740_LOCUS44118</name>
</gene>
<dbReference type="Proteomes" id="UP000663828">
    <property type="component" value="Unassembled WGS sequence"/>
</dbReference>
<sequence>MDTQPRPTEPVQTFTKPPFTRSISMSTYETSTSSTNNHSSGTPKTPLSSTKSGWSWMSFGGNHPAKKTMSPPNSPSSSLDLSHITSRLMERTAGRRHSERVVPRSGRVPVNRSAASTRPFSH</sequence>
<reference evidence="2" key="1">
    <citation type="submission" date="2021-02" db="EMBL/GenBank/DDBJ databases">
        <authorList>
            <person name="Nowell W R."/>
        </authorList>
    </citation>
    <scope>NUCLEOTIDE SEQUENCE</scope>
</reference>
<organism evidence="2 3">
    <name type="scientific">Adineta ricciae</name>
    <name type="common">Rotifer</name>
    <dbReference type="NCBI Taxonomy" id="249248"/>
    <lineage>
        <taxon>Eukaryota</taxon>
        <taxon>Metazoa</taxon>
        <taxon>Spiralia</taxon>
        <taxon>Gnathifera</taxon>
        <taxon>Rotifera</taxon>
        <taxon>Eurotatoria</taxon>
        <taxon>Bdelloidea</taxon>
        <taxon>Adinetida</taxon>
        <taxon>Adinetidae</taxon>
        <taxon>Adineta</taxon>
    </lineage>
</organism>
<feature type="region of interest" description="Disordered" evidence="1">
    <location>
        <begin position="1"/>
        <end position="122"/>
    </location>
</feature>
<proteinExistence type="predicted"/>
<evidence type="ECO:0000256" key="1">
    <source>
        <dbReference type="SAM" id="MobiDB-lite"/>
    </source>
</evidence>
<feature type="compositionally biased region" description="Polar residues" evidence="1">
    <location>
        <begin position="43"/>
        <end position="55"/>
    </location>
</feature>
<evidence type="ECO:0000313" key="3">
    <source>
        <dbReference type="Proteomes" id="UP000663828"/>
    </source>
</evidence>
<dbReference type="EMBL" id="CAJNOR010005547">
    <property type="protein sequence ID" value="CAF1567083.1"/>
    <property type="molecule type" value="Genomic_DNA"/>
</dbReference>
<feature type="compositionally biased region" description="Polar residues" evidence="1">
    <location>
        <begin position="1"/>
        <end position="15"/>
    </location>
</feature>
<feature type="compositionally biased region" description="Polar residues" evidence="1">
    <location>
        <begin position="113"/>
        <end position="122"/>
    </location>
</feature>
<accession>A0A815Y5M3</accession>
<comment type="caution">
    <text evidence="2">The sequence shown here is derived from an EMBL/GenBank/DDBJ whole genome shotgun (WGS) entry which is preliminary data.</text>
</comment>
<evidence type="ECO:0000313" key="2">
    <source>
        <dbReference type="EMBL" id="CAF1567083.1"/>
    </source>
</evidence>